<dbReference type="InterPro" id="IPR058525">
    <property type="entry name" value="DUF8212"/>
</dbReference>
<sequence>MFLINTVTCELENMCGREPMPRYAILSHTWDRDEISFQDLESGAASTGRQGYRKVMEACRLARDEGLNYVWIDTCCVDKKSSAELSEAINSMYRWYHDASVCYAYLADLSPGEDFQKCRWFSRGWTLQELIAPQELRFYDSHWNLRGAKKEMTTLLSDITKIRKEVLEDSDEVHCVPVAEKMSWAAGRETSRPEDMAYCLLGIFDINMSLLYGEGPRAFRRLQERILHRTNDMSLLAWAPAGSEKEAPPELREIFARGPRDFSWIATENITLNVTSQFISELEITSKGLRTLTLL</sequence>
<evidence type="ECO:0000313" key="4">
    <source>
        <dbReference type="Proteomes" id="UP001321760"/>
    </source>
</evidence>
<dbReference type="PANTHER" id="PTHR10622:SF12">
    <property type="entry name" value="HET DOMAIN-CONTAINING PROTEIN"/>
    <property type="match status" value="1"/>
</dbReference>
<gene>
    <name evidence="3" type="ORF">QBC34DRAFT_277207</name>
</gene>
<name>A0AAV9H5P8_9PEZI</name>
<proteinExistence type="predicted"/>
<dbReference type="PANTHER" id="PTHR10622">
    <property type="entry name" value="HET DOMAIN-CONTAINING PROTEIN"/>
    <property type="match status" value="1"/>
</dbReference>
<protein>
    <submittedName>
        <fullName evidence="3">Heterokaryon incompatibility protein-domain-containing protein</fullName>
    </submittedName>
</protein>
<accession>A0AAV9H5P8</accession>
<evidence type="ECO:0000313" key="3">
    <source>
        <dbReference type="EMBL" id="KAK4455221.1"/>
    </source>
</evidence>
<feature type="non-terminal residue" evidence="3">
    <location>
        <position position="295"/>
    </location>
</feature>
<dbReference type="Pfam" id="PF26640">
    <property type="entry name" value="DUF8212"/>
    <property type="match status" value="1"/>
</dbReference>
<organism evidence="3 4">
    <name type="scientific">Podospora aff. communis PSN243</name>
    <dbReference type="NCBI Taxonomy" id="3040156"/>
    <lineage>
        <taxon>Eukaryota</taxon>
        <taxon>Fungi</taxon>
        <taxon>Dikarya</taxon>
        <taxon>Ascomycota</taxon>
        <taxon>Pezizomycotina</taxon>
        <taxon>Sordariomycetes</taxon>
        <taxon>Sordariomycetidae</taxon>
        <taxon>Sordariales</taxon>
        <taxon>Podosporaceae</taxon>
        <taxon>Podospora</taxon>
    </lineage>
</organism>
<evidence type="ECO:0000259" key="2">
    <source>
        <dbReference type="Pfam" id="PF26640"/>
    </source>
</evidence>
<dbReference type="Pfam" id="PF06985">
    <property type="entry name" value="HET"/>
    <property type="match status" value="1"/>
</dbReference>
<dbReference type="EMBL" id="MU865915">
    <property type="protein sequence ID" value="KAK4455221.1"/>
    <property type="molecule type" value="Genomic_DNA"/>
</dbReference>
<dbReference type="InterPro" id="IPR010730">
    <property type="entry name" value="HET"/>
</dbReference>
<feature type="domain" description="DUF8212" evidence="2">
    <location>
        <begin position="217"/>
        <end position="254"/>
    </location>
</feature>
<feature type="domain" description="Heterokaryon incompatibility" evidence="1">
    <location>
        <begin position="23"/>
        <end position="109"/>
    </location>
</feature>
<reference evidence="3" key="2">
    <citation type="submission" date="2023-05" db="EMBL/GenBank/DDBJ databases">
        <authorList>
            <consortium name="Lawrence Berkeley National Laboratory"/>
            <person name="Steindorff A."/>
            <person name="Hensen N."/>
            <person name="Bonometti L."/>
            <person name="Westerberg I."/>
            <person name="Brannstrom I.O."/>
            <person name="Guillou S."/>
            <person name="Cros-Aarteil S."/>
            <person name="Calhoun S."/>
            <person name="Haridas S."/>
            <person name="Kuo A."/>
            <person name="Mondo S."/>
            <person name="Pangilinan J."/>
            <person name="Riley R."/>
            <person name="Labutti K."/>
            <person name="Andreopoulos B."/>
            <person name="Lipzen A."/>
            <person name="Chen C."/>
            <person name="Yanf M."/>
            <person name="Daum C."/>
            <person name="Ng V."/>
            <person name="Clum A."/>
            <person name="Ohm R."/>
            <person name="Martin F."/>
            <person name="Silar P."/>
            <person name="Natvig D."/>
            <person name="Lalanne C."/>
            <person name="Gautier V."/>
            <person name="Ament-Velasquez S.L."/>
            <person name="Kruys A."/>
            <person name="Hutchinson M.I."/>
            <person name="Powell A.J."/>
            <person name="Barry K."/>
            <person name="Miller A.N."/>
            <person name="Grigoriev I.V."/>
            <person name="Debuchy R."/>
            <person name="Gladieux P."/>
            <person name="Thoren M.H."/>
            <person name="Johannesson H."/>
        </authorList>
    </citation>
    <scope>NUCLEOTIDE SEQUENCE</scope>
    <source>
        <strain evidence="3">PSN243</strain>
    </source>
</reference>
<comment type="caution">
    <text evidence="3">The sequence shown here is derived from an EMBL/GenBank/DDBJ whole genome shotgun (WGS) entry which is preliminary data.</text>
</comment>
<dbReference type="AlphaFoldDB" id="A0AAV9H5P8"/>
<keyword evidence="4" id="KW-1185">Reference proteome</keyword>
<dbReference type="Proteomes" id="UP001321760">
    <property type="component" value="Unassembled WGS sequence"/>
</dbReference>
<reference evidence="3" key="1">
    <citation type="journal article" date="2023" name="Mol. Phylogenet. Evol.">
        <title>Genome-scale phylogeny and comparative genomics of the fungal order Sordariales.</title>
        <authorList>
            <person name="Hensen N."/>
            <person name="Bonometti L."/>
            <person name="Westerberg I."/>
            <person name="Brannstrom I.O."/>
            <person name="Guillou S."/>
            <person name="Cros-Aarteil S."/>
            <person name="Calhoun S."/>
            <person name="Haridas S."/>
            <person name="Kuo A."/>
            <person name="Mondo S."/>
            <person name="Pangilinan J."/>
            <person name="Riley R."/>
            <person name="LaButti K."/>
            <person name="Andreopoulos B."/>
            <person name="Lipzen A."/>
            <person name="Chen C."/>
            <person name="Yan M."/>
            <person name="Daum C."/>
            <person name="Ng V."/>
            <person name="Clum A."/>
            <person name="Steindorff A."/>
            <person name="Ohm R.A."/>
            <person name="Martin F."/>
            <person name="Silar P."/>
            <person name="Natvig D.O."/>
            <person name="Lalanne C."/>
            <person name="Gautier V."/>
            <person name="Ament-Velasquez S.L."/>
            <person name="Kruys A."/>
            <person name="Hutchinson M.I."/>
            <person name="Powell A.J."/>
            <person name="Barry K."/>
            <person name="Miller A.N."/>
            <person name="Grigoriev I.V."/>
            <person name="Debuchy R."/>
            <person name="Gladieux P."/>
            <person name="Hiltunen Thoren M."/>
            <person name="Johannesson H."/>
        </authorList>
    </citation>
    <scope>NUCLEOTIDE SEQUENCE</scope>
    <source>
        <strain evidence="3">PSN243</strain>
    </source>
</reference>
<evidence type="ECO:0000259" key="1">
    <source>
        <dbReference type="Pfam" id="PF06985"/>
    </source>
</evidence>